<organism evidence="1 2">
    <name type="scientific">Rhizopus microsporus</name>
    <dbReference type="NCBI Taxonomy" id="58291"/>
    <lineage>
        <taxon>Eukaryota</taxon>
        <taxon>Fungi</taxon>
        <taxon>Fungi incertae sedis</taxon>
        <taxon>Mucoromycota</taxon>
        <taxon>Mucoromycotina</taxon>
        <taxon>Mucoromycetes</taxon>
        <taxon>Mucorales</taxon>
        <taxon>Mucorineae</taxon>
        <taxon>Rhizopodaceae</taxon>
        <taxon>Rhizopus</taxon>
    </lineage>
</organism>
<dbReference type="AlphaFoldDB" id="A0A1X0S0W1"/>
<sequence length="155" mass="18057">MKWKDHYDKQLKLFAVPCPIMHTAQTHTLSIFRTMDLLSFDIVECQWSPSIKWLYILVDFASKQKLKYVYACGSFYNTPKSWSKGMVDRGTVTRLLHDMFITKHKQCRSSSTHIAAAATTKLWLYLFKRCFGEIVYDYKRLNQIGTVNLSVIAST</sequence>
<protein>
    <submittedName>
        <fullName evidence="1">Uncharacterized protein</fullName>
    </submittedName>
</protein>
<dbReference type="Proteomes" id="UP000242381">
    <property type="component" value="Unassembled WGS sequence"/>
</dbReference>
<proteinExistence type="predicted"/>
<dbReference type="EMBL" id="KV921342">
    <property type="protein sequence ID" value="ORE17942.1"/>
    <property type="molecule type" value="Genomic_DNA"/>
</dbReference>
<evidence type="ECO:0000313" key="2">
    <source>
        <dbReference type="Proteomes" id="UP000242381"/>
    </source>
</evidence>
<evidence type="ECO:0000313" key="1">
    <source>
        <dbReference type="EMBL" id="ORE17942.1"/>
    </source>
</evidence>
<gene>
    <name evidence="1" type="ORF">BCV71DRAFT_235345</name>
</gene>
<reference evidence="1 2" key="1">
    <citation type="journal article" date="2016" name="Proc. Natl. Acad. Sci. U.S.A.">
        <title>Lipid metabolic changes in an early divergent fungus govern the establishment of a mutualistic symbiosis with endobacteria.</title>
        <authorList>
            <person name="Lastovetsky O.A."/>
            <person name="Gaspar M.L."/>
            <person name="Mondo S.J."/>
            <person name="LaButti K.M."/>
            <person name="Sandor L."/>
            <person name="Grigoriev I.V."/>
            <person name="Henry S.A."/>
            <person name="Pawlowska T.E."/>
        </authorList>
    </citation>
    <scope>NUCLEOTIDE SEQUENCE [LARGE SCALE GENOMIC DNA]</scope>
    <source>
        <strain evidence="1 2">ATCC 11559</strain>
    </source>
</reference>
<name>A0A1X0S0W1_RHIZD</name>
<accession>A0A1X0S0W1</accession>